<feature type="domain" description="DUF6532" evidence="2">
    <location>
        <begin position="278"/>
        <end position="473"/>
    </location>
</feature>
<evidence type="ECO:0000259" key="2">
    <source>
        <dbReference type="Pfam" id="PF20149"/>
    </source>
</evidence>
<organism evidence="3 4">
    <name type="scientific">Marasmiellus scandens</name>
    <dbReference type="NCBI Taxonomy" id="2682957"/>
    <lineage>
        <taxon>Eukaryota</taxon>
        <taxon>Fungi</taxon>
        <taxon>Dikarya</taxon>
        <taxon>Basidiomycota</taxon>
        <taxon>Agaricomycotina</taxon>
        <taxon>Agaricomycetes</taxon>
        <taxon>Agaricomycetidae</taxon>
        <taxon>Agaricales</taxon>
        <taxon>Marasmiineae</taxon>
        <taxon>Omphalotaceae</taxon>
        <taxon>Marasmiellus</taxon>
    </lineage>
</organism>
<dbReference type="EMBL" id="JBANRG010000080">
    <property type="protein sequence ID" value="KAK7438196.1"/>
    <property type="molecule type" value="Genomic_DNA"/>
</dbReference>
<feature type="region of interest" description="Disordered" evidence="1">
    <location>
        <begin position="104"/>
        <end position="138"/>
    </location>
</feature>
<comment type="caution">
    <text evidence="3">The sequence shown here is derived from an EMBL/GenBank/DDBJ whole genome shotgun (WGS) entry which is preliminary data.</text>
</comment>
<evidence type="ECO:0000313" key="3">
    <source>
        <dbReference type="EMBL" id="KAK7438196.1"/>
    </source>
</evidence>
<evidence type="ECO:0000256" key="1">
    <source>
        <dbReference type="SAM" id="MobiDB-lite"/>
    </source>
</evidence>
<feature type="region of interest" description="Disordered" evidence="1">
    <location>
        <begin position="176"/>
        <end position="196"/>
    </location>
</feature>
<feature type="region of interest" description="Disordered" evidence="1">
    <location>
        <begin position="1"/>
        <end position="82"/>
    </location>
</feature>
<feature type="compositionally biased region" description="Polar residues" evidence="1">
    <location>
        <begin position="10"/>
        <end position="19"/>
    </location>
</feature>
<gene>
    <name evidence="3" type="ORF">VKT23_018126</name>
</gene>
<keyword evidence="4" id="KW-1185">Reference proteome</keyword>
<sequence>MTHHKRKPSQDNTENQLSDESVGDNEDTLPAAKRHRKGSTIASDDEYGEPDSPAPLPEPRRGPSRLAASKPKQRDIQDRESDAAKLARLKKQTLLLQQKLYAGSKTAQVQQDDRNGDIESEEETRQTGQTSIHFGSSITPMQTITRQAPPHLDLACIHRRQKPVVEKTPRRAFLTVPSDGISSESDGEHSPSMLTSSSPAPILIPTSGSNDPTPCHNPVHNQSININPSAQIGSMPTAINNTNDELPPLPFVADYKPGKGRPKASDYDSIGEAIILRAAVYYESKIVGVNCFPKVATQTLWAQKGFNEACRLADKKFASNNRIISILRSRGSRIRGDILDAVRLAVISSYGFSSDTTKKARRHNLDLYNKLTYKMAFAFGDMDNHKKFAEHPIFQLLLRNVCFSKGSESPGIIYSRFFNPVSLETLAFFMTEIRYILDQCSTGIWIKPDKRQGFTEAQNKKHFDEYLEELKRWDTCAKDVVQNIRKRMYTRAREKSGIDPKETAAVITGSMKTQMELELAARTGETDSESENNDSDGDTDGPDNGGIEDPVNGVAGVPEKDQ</sequence>
<feature type="compositionally biased region" description="Polar residues" evidence="1">
    <location>
        <begin position="126"/>
        <end position="138"/>
    </location>
</feature>
<dbReference type="Proteomes" id="UP001498398">
    <property type="component" value="Unassembled WGS sequence"/>
</dbReference>
<name>A0ABR1IQ77_9AGAR</name>
<dbReference type="InterPro" id="IPR045341">
    <property type="entry name" value="DUF6532"/>
</dbReference>
<feature type="region of interest" description="Disordered" evidence="1">
    <location>
        <begin position="519"/>
        <end position="562"/>
    </location>
</feature>
<feature type="compositionally biased region" description="Acidic residues" evidence="1">
    <location>
        <begin position="526"/>
        <end position="541"/>
    </location>
</feature>
<accession>A0ABR1IQ77</accession>
<proteinExistence type="predicted"/>
<feature type="compositionally biased region" description="Basic and acidic residues" evidence="1">
    <location>
        <begin position="72"/>
        <end position="82"/>
    </location>
</feature>
<reference evidence="3 4" key="1">
    <citation type="submission" date="2024-01" db="EMBL/GenBank/DDBJ databases">
        <title>A draft genome for the cacao thread blight pathogen Marasmiellus scandens.</title>
        <authorList>
            <person name="Baruah I.K."/>
            <person name="Leung J."/>
            <person name="Bukari Y."/>
            <person name="Amoako-Attah I."/>
            <person name="Meinhardt L.W."/>
            <person name="Bailey B.A."/>
            <person name="Cohen S.P."/>
        </authorList>
    </citation>
    <scope>NUCLEOTIDE SEQUENCE [LARGE SCALE GENOMIC DNA]</scope>
    <source>
        <strain evidence="3 4">GH-19</strain>
    </source>
</reference>
<dbReference type="Pfam" id="PF20149">
    <property type="entry name" value="DUF6532"/>
    <property type="match status" value="1"/>
</dbReference>
<protein>
    <recommendedName>
        <fullName evidence="2">DUF6532 domain-containing protein</fullName>
    </recommendedName>
</protein>
<evidence type="ECO:0000313" key="4">
    <source>
        <dbReference type="Proteomes" id="UP001498398"/>
    </source>
</evidence>